<comment type="caution">
    <text evidence="1">The sequence shown here is derived from an EMBL/GenBank/DDBJ whole genome shotgun (WGS) entry which is preliminary data.</text>
</comment>
<organism evidence="1 2">
    <name type="scientific">Bacteroides reticulotermitis</name>
    <dbReference type="NCBI Taxonomy" id="1133319"/>
    <lineage>
        <taxon>Bacteria</taxon>
        <taxon>Pseudomonadati</taxon>
        <taxon>Bacteroidota</taxon>
        <taxon>Bacteroidia</taxon>
        <taxon>Bacteroidales</taxon>
        <taxon>Bacteroidaceae</taxon>
        <taxon>Bacteroides</taxon>
    </lineage>
</organism>
<reference evidence="1" key="1">
    <citation type="submission" date="2020-08" db="EMBL/GenBank/DDBJ databases">
        <title>Genomic Encyclopedia of Type Strains, Phase IV (KMG-IV): sequencing the most valuable type-strain genomes for metagenomic binning, comparative biology and taxonomic classification.</title>
        <authorList>
            <person name="Goeker M."/>
        </authorList>
    </citation>
    <scope>NUCLEOTIDE SEQUENCE [LARGE SCALE GENOMIC DNA]</scope>
    <source>
        <strain evidence="1">DSM 105720</strain>
    </source>
</reference>
<proteinExistence type="predicted"/>
<accession>A0A840D418</accession>
<dbReference type="AlphaFoldDB" id="A0A840D418"/>
<gene>
    <name evidence="1" type="ORF">GGR06_000959</name>
</gene>
<evidence type="ECO:0000313" key="1">
    <source>
        <dbReference type="EMBL" id="MBB4043192.1"/>
    </source>
</evidence>
<keyword evidence="2" id="KW-1185">Reference proteome</keyword>
<sequence length="137" mass="15609">MKRFAAHYIYFAPLGFLKRSVVELSNEGSVLRIFPLTDEIESVEWRPGIILLLTSEEAEQLDKNKGVSLANLLTLLPKKGDAPKSSLDVYKDNPEGFFIPSERGVDNSDALFYPYLLFPFDFTCMQPVAETRHRRLP</sequence>
<dbReference type="RefSeq" id="WP_044162825.1">
    <property type="nucleotide sequence ID" value="NZ_JACIER010000003.1"/>
</dbReference>
<dbReference type="EMBL" id="JACIER010000003">
    <property type="protein sequence ID" value="MBB4043192.1"/>
    <property type="molecule type" value="Genomic_DNA"/>
</dbReference>
<protein>
    <submittedName>
        <fullName evidence="1">Uncharacterized protein</fullName>
    </submittedName>
</protein>
<name>A0A840D418_9BACE</name>
<dbReference type="Proteomes" id="UP000560658">
    <property type="component" value="Unassembled WGS sequence"/>
</dbReference>
<evidence type="ECO:0000313" key="2">
    <source>
        <dbReference type="Proteomes" id="UP000560658"/>
    </source>
</evidence>